<gene>
    <name evidence="1" type="ORF">SAMN06272739_0462</name>
</gene>
<evidence type="ECO:0000313" key="1">
    <source>
        <dbReference type="EMBL" id="SOD93860.1"/>
    </source>
</evidence>
<proteinExistence type="predicted"/>
<evidence type="ECO:0000313" key="2">
    <source>
        <dbReference type="Proteomes" id="UP000219482"/>
    </source>
</evidence>
<accession>A0A286GED4</accession>
<name>A0A286GED4_9ACTN</name>
<reference evidence="2" key="1">
    <citation type="submission" date="2017-09" db="EMBL/GenBank/DDBJ databases">
        <authorList>
            <person name="Varghese N."/>
            <person name="Submissions S."/>
        </authorList>
    </citation>
    <scope>NUCLEOTIDE SEQUENCE [LARGE SCALE GENOMIC DNA]</scope>
    <source>
        <strain evidence="2">DSM 44270</strain>
    </source>
</reference>
<organism evidence="1 2">
    <name type="scientific">Blastococcus haudaquaticus</name>
    <dbReference type="NCBI Taxonomy" id="1938745"/>
    <lineage>
        <taxon>Bacteria</taxon>
        <taxon>Bacillati</taxon>
        <taxon>Actinomycetota</taxon>
        <taxon>Actinomycetes</taxon>
        <taxon>Geodermatophilales</taxon>
        <taxon>Geodermatophilaceae</taxon>
        <taxon>Blastococcus</taxon>
    </lineage>
</organism>
<dbReference type="Proteomes" id="UP000219482">
    <property type="component" value="Unassembled WGS sequence"/>
</dbReference>
<sequence>MDLHMELREMVFKLLAGYECIVEQVSDYIAVDGGSQTCRFRIDLQDRYVMVDAGAEGEFVFEVTIETREGQALMMSAISSLVEWKGVDAVRRIGRGRLSEYSAFRSV</sequence>
<dbReference type="AlphaFoldDB" id="A0A286GED4"/>
<protein>
    <submittedName>
        <fullName evidence="1">Uncharacterized protein</fullName>
    </submittedName>
</protein>
<dbReference type="EMBL" id="OCNK01000001">
    <property type="protein sequence ID" value="SOD93860.1"/>
    <property type="molecule type" value="Genomic_DNA"/>
</dbReference>
<keyword evidence="2" id="KW-1185">Reference proteome</keyword>